<dbReference type="EMBL" id="CM055751">
    <property type="protein sequence ID" value="KAJ7993436.1"/>
    <property type="molecule type" value="Genomic_DNA"/>
</dbReference>
<protein>
    <submittedName>
        <fullName evidence="1">Uncharacterized protein</fullName>
    </submittedName>
</protein>
<dbReference type="Proteomes" id="UP001157502">
    <property type="component" value="Chromosome 24"/>
</dbReference>
<comment type="caution">
    <text evidence="1">The sequence shown here is derived from an EMBL/GenBank/DDBJ whole genome shotgun (WGS) entry which is preliminary data.</text>
</comment>
<evidence type="ECO:0000313" key="2">
    <source>
        <dbReference type="Proteomes" id="UP001157502"/>
    </source>
</evidence>
<evidence type="ECO:0000313" key="1">
    <source>
        <dbReference type="EMBL" id="KAJ7993436.1"/>
    </source>
</evidence>
<accession>A0ACC2FQ39</accession>
<organism evidence="1 2">
    <name type="scientific">Dallia pectoralis</name>
    <name type="common">Alaska blackfish</name>
    <dbReference type="NCBI Taxonomy" id="75939"/>
    <lineage>
        <taxon>Eukaryota</taxon>
        <taxon>Metazoa</taxon>
        <taxon>Chordata</taxon>
        <taxon>Craniata</taxon>
        <taxon>Vertebrata</taxon>
        <taxon>Euteleostomi</taxon>
        <taxon>Actinopterygii</taxon>
        <taxon>Neopterygii</taxon>
        <taxon>Teleostei</taxon>
        <taxon>Protacanthopterygii</taxon>
        <taxon>Esociformes</taxon>
        <taxon>Umbridae</taxon>
        <taxon>Dallia</taxon>
    </lineage>
</organism>
<proteinExistence type="predicted"/>
<gene>
    <name evidence="1" type="ORF">DPEC_G00272420</name>
</gene>
<name>A0ACC2FQ39_DALPE</name>
<keyword evidence="2" id="KW-1185">Reference proteome</keyword>
<reference evidence="1" key="1">
    <citation type="submission" date="2021-05" db="EMBL/GenBank/DDBJ databases">
        <authorList>
            <person name="Pan Q."/>
            <person name="Jouanno E."/>
            <person name="Zahm M."/>
            <person name="Klopp C."/>
            <person name="Cabau C."/>
            <person name="Louis A."/>
            <person name="Berthelot C."/>
            <person name="Parey E."/>
            <person name="Roest Crollius H."/>
            <person name="Montfort J."/>
            <person name="Robinson-Rechavi M."/>
            <person name="Bouchez O."/>
            <person name="Lampietro C."/>
            <person name="Lopez Roques C."/>
            <person name="Donnadieu C."/>
            <person name="Postlethwait J."/>
            <person name="Bobe J."/>
            <person name="Dillon D."/>
            <person name="Chandos A."/>
            <person name="von Hippel F."/>
            <person name="Guiguen Y."/>
        </authorList>
    </citation>
    <scope>NUCLEOTIDE SEQUENCE</scope>
    <source>
        <strain evidence="1">YG-Jan2019</strain>
    </source>
</reference>
<sequence length="333" mass="36616">MSQSRASQVKSRVGRCPRITHKHKSVMFEIGQTTYSLDSAANEKGRQQVGNVFTASKRYSYYKSDRKQGTGHSENVPNLPQGQSLVRLLLLSTLPPYSPGSVLTPCASRRTRQQGIGLLSSGFLRTGQHPEDYSCSGEPENRRTGQPICQCSSLFSHARQQPGALFVPGGEQGTGLGRAWVALDVPRGTKTYDATAAYKSGQCAVSQFLRAELARVDPVARYNPKYPHVIGAVLYFHSLGQRPHAPHPLRLGNGFNERATAVAPPLLAKRRNVYKRFCPAPSLAHSLRRGDRPAPRESQVTPVTPAGERQYLAVPNKWDDLKNSLNVRSMTNS</sequence>